<dbReference type="GO" id="GO:0006457">
    <property type="term" value="P:protein folding"/>
    <property type="evidence" value="ECO:0007669"/>
    <property type="project" value="InterPro"/>
</dbReference>
<dbReference type="Pfam" id="PF10185">
    <property type="entry name" value="Mesd"/>
    <property type="match status" value="1"/>
</dbReference>
<reference evidence="3 4" key="1">
    <citation type="submission" date="2018-08" db="EMBL/GenBank/DDBJ databases">
        <title>Aphanomyces genome sequencing and annotation.</title>
        <authorList>
            <person name="Minardi D."/>
            <person name="Oidtmann B."/>
            <person name="Van Der Giezen M."/>
            <person name="Studholme D.J."/>
        </authorList>
    </citation>
    <scope>NUCLEOTIDE SEQUENCE [LARGE SCALE GENOMIC DNA]</scope>
    <source>
        <strain evidence="3 4">Yx</strain>
    </source>
</reference>
<feature type="compositionally biased region" description="Basic residues" evidence="1">
    <location>
        <begin position="149"/>
        <end position="162"/>
    </location>
</feature>
<comment type="caution">
    <text evidence="3">The sequence shown here is derived from an EMBL/GenBank/DDBJ whole genome shotgun (WGS) entry which is preliminary data.</text>
</comment>
<evidence type="ECO:0000256" key="1">
    <source>
        <dbReference type="SAM" id="MobiDB-lite"/>
    </source>
</evidence>
<keyword evidence="2" id="KW-0732">Signal</keyword>
<sequence>MRGVWPVCVAAMAFMTAAKQAIDYDALERQWEGGDMEDELLSDDELDYKRTGMLEKSEMVFVTLKESAIDAIVPVDPANSAVSELCASWKHMLMHGGLTVNFYELEAYKVLAGMQHGSRVKDVQAFLLDQDQVEAITWDQTTYYPKTNPSKKQRKKRQKSKKTASNVNKTPTQPDEL</sequence>
<protein>
    <submittedName>
        <fullName evidence="3">Uncharacterized protein</fullName>
    </submittedName>
</protein>
<feature type="signal peptide" evidence="2">
    <location>
        <begin position="1"/>
        <end position="21"/>
    </location>
</feature>
<gene>
    <name evidence="3" type="ORF">DYB25_007387</name>
</gene>
<proteinExistence type="predicted"/>
<accession>A0A397BMH1</accession>
<feature type="chain" id="PRO_5017453244" evidence="2">
    <location>
        <begin position="22"/>
        <end position="177"/>
    </location>
</feature>
<dbReference type="EMBL" id="QUTA01004047">
    <property type="protein sequence ID" value="RHY21285.1"/>
    <property type="molecule type" value="Genomic_DNA"/>
</dbReference>
<evidence type="ECO:0000256" key="2">
    <source>
        <dbReference type="SAM" id="SignalP"/>
    </source>
</evidence>
<name>A0A397BMH1_APHAT</name>
<evidence type="ECO:0000313" key="3">
    <source>
        <dbReference type="EMBL" id="RHY21285.1"/>
    </source>
</evidence>
<dbReference type="VEuPathDB" id="FungiDB:H257_11307"/>
<organism evidence="3 4">
    <name type="scientific">Aphanomyces astaci</name>
    <name type="common">Crayfish plague agent</name>
    <dbReference type="NCBI Taxonomy" id="112090"/>
    <lineage>
        <taxon>Eukaryota</taxon>
        <taxon>Sar</taxon>
        <taxon>Stramenopiles</taxon>
        <taxon>Oomycota</taxon>
        <taxon>Saprolegniomycetes</taxon>
        <taxon>Saprolegniales</taxon>
        <taxon>Verrucalvaceae</taxon>
        <taxon>Aphanomyces</taxon>
    </lineage>
</organism>
<dbReference type="Proteomes" id="UP000266239">
    <property type="component" value="Unassembled WGS sequence"/>
</dbReference>
<dbReference type="AlphaFoldDB" id="A0A397BMH1"/>
<feature type="region of interest" description="Disordered" evidence="1">
    <location>
        <begin position="143"/>
        <end position="177"/>
    </location>
</feature>
<feature type="compositionally biased region" description="Polar residues" evidence="1">
    <location>
        <begin position="163"/>
        <end position="177"/>
    </location>
</feature>
<dbReference type="Gene3D" id="3.30.70.260">
    <property type="match status" value="1"/>
</dbReference>
<evidence type="ECO:0000313" key="4">
    <source>
        <dbReference type="Proteomes" id="UP000266239"/>
    </source>
</evidence>
<dbReference type="InterPro" id="IPR019330">
    <property type="entry name" value="MESD"/>
</dbReference>